<evidence type="ECO:0000259" key="7">
    <source>
        <dbReference type="Pfam" id="PF01433"/>
    </source>
</evidence>
<keyword evidence="2 6" id="KW-0812">Transmembrane</keyword>
<dbReference type="GO" id="GO:0008237">
    <property type="term" value="F:metallopeptidase activity"/>
    <property type="evidence" value="ECO:0007669"/>
    <property type="project" value="InterPro"/>
</dbReference>
<feature type="transmembrane region" description="Helical" evidence="6">
    <location>
        <begin position="404"/>
        <end position="427"/>
    </location>
</feature>
<dbReference type="Gene3D" id="1.10.390.10">
    <property type="entry name" value="Neutral Protease Domain 2"/>
    <property type="match status" value="1"/>
</dbReference>
<evidence type="ECO:0000256" key="3">
    <source>
        <dbReference type="ARBA" id="ARBA00022989"/>
    </source>
</evidence>
<evidence type="ECO:0000256" key="6">
    <source>
        <dbReference type="SAM" id="Phobius"/>
    </source>
</evidence>
<feature type="transmembrane region" description="Helical" evidence="6">
    <location>
        <begin position="350"/>
        <end position="372"/>
    </location>
</feature>
<dbReference type="AlphaFoldDB" id="A0A239LZF7"/>
<dbReference type="InterPro" id="IPR013525">
    <property type="entry name" value="ABC2_TM"/>
</dbReference>
<evidence type="ECO:0000259" key="8">
    <source>
        <dbReference type="Pfam" id="PF12698"/>
    </source>
</evidence>
<evidence type="ECO:0000256" key="4">
    <source>
        <dbReference type="ARBA" id="ARBA00023136"/>
    </source>
</evidence>
<proteinExistence type="predicted"/>
<dbReference type="Pfam" id="PF12698">
    <property type="entry name" value="ABC2_membrane_3"/>
    <property type="match status" value="1"/>
</dbReference>
<sequence>MWFKILKFELQYRKKRPATYIYFAILFLMAVLTMSTDIIQVGGGSGLVKENSPTTIANMMAILSGIMMMITSAIMGVAVLRDFEHNTESMLFTTPISKFDYLLGRFLGSFIVVLFVFGGMMLGFMLGELFNPDKDKMLPFNFYHYVHPFITIVLANLFFTSALFFVTGALSRKMVTVYVQWILLFAVYQIALILTREVDNRDLAALIDPFAIRTIANKIQYWTVAEQNSMVVPFDGVVMWNRLMWMGIGLLTLIIGYFSFSFNVVRKSWFKKKAAKAESASKTSVSIPSVSFNFGFSTYLLQLRKQTWFYFKSVIKSVPFQAIIVFGMFLMVVNSFFVGRVFGTYTYPTTYLMIELITNSFSLFFLIILVFYSGELVWRERDVKINLIQDALPMPDFISLVSKFIGLILVFVILNLILIGSGVLIQAAKGYYKFDLPVYFYTLFTETFSFVILFSLLAFFVQVMVNNKFLGHAVVIVFFIATGVLDLLGLEHSLFQFGSASLGTYSEMNGYGHFVKSFSWFDLYWLAFSIFLFGVAVVFAVRGSEAAMKWRWHIGKMRLSRPILTLIITTFLTFVMSGCYIFYNTNIENTYRNSDDQEALQADYERTLKKYEFVKQPKITSIKVKSELYPSDRDYSMEGTYTLKNFEEQPIDSIHLQLGLDEDLTYETVTFSRPTTIVESYDEYRYYIHKLDNPLMPGDSITMDFKYVFDTKGFKESGSNTSIVFNGTFLNNGSFPSLGYNAGNELGTDDDRKDNDLEPKDRMMKRDNPIGLRQGFISDDSHGVDFEIIVGTVPDQIAVAPGYLQREWEENGRRYFHYKMDQPMMPFFNIVSARYEVVRDMTTINLTDSTTRDINLEIYYHEGHEYNLESMMKGMKDSFKYFSENFSPYQYRQMRILEFPRYASFAQSFANTVPFSEAIGFMVKIEEEDDVDVTYFVTAHELAHQWWGHQLTPGNVQGSAVLSETLSQYSALMVMKQAYPQEHLKEFLKEELNRYLRGRTTEQKKEMPLALAENQSYIHYGKGANIMYALQDYIGEDSINVALRRLVEKWGPGTIERNGRYATTIDLIGYLREVTHDSLQNVITDFFDKIILYENKVNTASFTENSESDYLVSIDLSTKKMQSDSLGRSEQVAIDDWIDVGIYSEDENGDEKLIYMRKHRFTNEETSLEISVDKKPSSAGIDPLNKLIDRNPDDNTKRVSLEEAS</sequence>
<feature type="compositionally biased region" description="Basic and acidic residues" evidence="5">
    <location>
        <begin position="749"/>
        <end position="764"/>
    </location>
</feature>
<keyword evidence="10" id="KW-1185">Reference proteome</keyword>
<feature type="domain" description="Peptidase M1 membrane alanine aminopeptidase" evidence="7">
    <location>
        <begin position="875"/>
        <end position="1081"/>
    </location>
</feature>
<feature type="transmembrane region" description="Helical" evidence="6">
    <location>
        <begin position="318"/>
        <end position="338"/>
    </location>
</feature>
<organism evidence="9 10">
    <name type="scientific">Ekhidna lutea</name>
    <dbReference type="NCBI Taxonomy" id="447679"/>
    <lineage>
        <taxon>Bacteria</taxon>
        <taxon>Pseudomonadati</taxon>
        <taxon>Bacteroidota</taxon>
        <taxon>Cytophagia</taxon>
        <taxon>Cytophagales</taxon>
        <taxon>Reichenbachiellaceae</taxon>
        <taxon>Ekhidna</taxon>
    </lineage>
</organism>
<protein>
    <submittedName>
        <fullName evidence="9">Peptidase family M1</fullName>
    </submittedName>
</protein>
<dbReference type="InterPro" id="IPR027268">
    <property type="entry name" value="Peptidase_M4/M1_CTD_sf"/>
</dbReference>
<dbReference type="InterPro" id="IPR014782">
    <property type="entry name" value="Peptidase_M1_dom"/>
</dbReference>
<evidence type="ECO:0000256" key="1">
    <source>
        <dbReference type="ARBA" id="ARBA00004141"/>
    </source>
</evidence>
<feature type="region of interest" description="Disordered" evidence="5">
    <location>
        <begin position="742"/>
        <end position="764"/>
    </location>
</feature>
<dbReference type="GO" id="GO:0008270">
    <property type="term" value="F:zinc ion binding"/>
    <property type="evidence" value="ECO:0007669"/>
    <property type="project" value="InterPro"/>
</dbReference>
<feature type="transmembrane region" description="Helical" evidence="6">
    <location>
        <begin position="469"/>
        <end position="490"/>
    </location>
</feature>
<gene>
    <name evidence="9" type="ORF">SAMN05421640_3463</name>
</gene>
<evidence type="ECO:0000256" key="5">
    <source>
        <dbReference type="SAM" id="MobiDB-lite"/>
    </source>
</evidence>
<name>A0A239LZF7_EKHLU</name>
<evidence type="ECO:0000256" key="2">
    <source>
        <dbReference type="ARBA" id="ARBA00022692"/>
    </source>
</evidence>
<dbReference type="GO" id="GO:0016020">
    <property type="term" value="C:membrane"/>
    <property type="evidence" value="ECO:0007669"/>
    <property type="project" value="UniProtKB-SubCell"/>
</dbReference>
<feature type="transmembrane region" description="Helical" evidence="6">
    <location>
        <begin position="145"/>
        <end position="166"/>
    </location>
</feature>
<dbReference type="Proteomes" id="UP000198393">
    <property type="component" value="Unassembled WGS sequence"/>
</dbReference>
<feature type="domain" description="ABC-2 type transporter transmembrane" evidence="8">
    <location>
        <begin position="50"/>
        <end position="194"/>
    </location>
</feature>
<accession>A0A239LZF7</accession>
<feature type="compositionally biased region" description="Basic and acidic residues" evidence="5">
    <location>
        <begin position="1187"/>
        <end position="1205"/>
    </location>
</feature>
<feature type="transmembrane region" description="Helical" evidence="6">
    <location>
        <begin position="101"/>
        <end position="125"/>
    </location>
</feature>
<feature type="transmembrane region" description="Helical" evidence="6">
    <location>
        <begin position="178"/>
        <end position="195"/>
    </location>
</feature>
<feature type="transmembrane region" description="Helical" evidence="6">
    <location>
        <begin position="562"/>
        <end position="583"/>
    </location>
</feature>
<dbReference type="Pfam" id="PF01433">
    <property type="entry name" value="Peptidase_M1"/>
    <property type="match status" value="1"/>
</dbReference>
<dbReference type="EMBL" id="FZPD01000006">
    <property type="protein sequence ID" value="SNT35059.1"/>
    <property type="molecule type" value="Genomic_DNA"/>
</dbReference>
<evidence type="ECO:0000313" key="9">
    <source>
        <dbReference type="EMBL" id="SNT35059.1"/>
    </source>
</evidence>
<feature type="transmembrane region" description="Helical" evidence="6">
    <location>
        <begin position="20"/>
        <end position="39"/>
    </location>
</feature>
<dbReference type="OrthoDB" id="100605at2"/>
<keyword evidence="3 6" id="KW-1133">Transmembrane helix</keyword>
<feature type="transmembrane region" description="Helical" evidence="6">
    <location>
        <begin position="439"/>
        <end position="462"/>
    </location>
</feature>
<feature type="region of interest" description="Disordered" evidence="5">
    <location>
        <begin position="1172"/>
        <end position="1205"/>
    </location>
</feature>
<feature type="transmembrane region" description="Helical" evidence="6">
    <location>
        <begin position="243"/>
        <end position="265"/>
    </location>
</feature>
<feature type="transmembrane region" description="Helical" evidence="6">
    <location>
        <begin position="59"/>
        <end position="80"/>
    </location>
</feature>
<dbReference type="RefSeq" id="WP_089358135.1">
    <property type="nucleotide sequence ID" value="NZ_FZPD01000006.1"/>
</dbReference>
<dbReference type="GO" id="GO:0140359">
    <property type="term" value="F:ABC-type transporter activity"/>
    <property type="evidence" value="ECO:0007669"/>
    <property type="project" value="InterPro"/>
</dbReference>
<dbReference type="SUPFAM" id="SSF55486">
    <property type="entry name" value="Metalloproteases ('zincins'), catalytic domain"/>
    <property type="match status" value="1"/>
</dbReference>
<comment type="subcellular location">
    <subcellularLocation>
        <location evidence="1">Membrane</location>
        <topology evidence="1">Multi-pass membrane protein</topology>
    </subcellularLocation>
</comment>
<evidence type="ECO:0000313" key="10">
    <source>
        <dbReference type="Proteomes" id="UP000198393"/>
    </source>
</evidence>
<reference evidence="9 10" key="1">
    <citation type="submission" date="2017-06" db="EMBL/GenBank/DDBJ databases">
        <authorList>
            <person name="Kim H.J."/>
            <person name="Triplett B.A."/>
        </authorList>
    </citation>
    <scope>NUCLEOTIDE SEQUENCE [LARGE SCALE GENOMIC DNA]</scope>
    <source>
        <strain evidence="9 10">DSM 19307</strain>
    </source>
</reference>
<feature type="transmembrane region" description="Helical" evidence="6">
    <location>
        <begin position="523"/>
        <end position="541"/>
    </location>
</feature>
<keyword evidence="4 6" id="KW-0472">Membrane</keyword>